<dbReference type="OMA" id="WNSARIV"/>
<dbReference type="SUPFAM" id="SSF49599">
    <property type="entry name" value="TRAF domain-like"/>
    <property type="match status" value="2"/>
</dbReference>
<protein>
    <recommendedName>
        <fullName evidence="1">MATH domain-containing protein</fullName>
    </recommendedName>
</protein>
<sequence>MLSLDKQRPESSSSEEVQAVTPWVVSGNVDHEKVIEKFGCDRIDESLIAVAGDKNCQWKLIVYPQGNKKDNGEGFISMYVEIDSESLTSTPQCDVFAELIFFVYNKKENKYFTIQDVEVKRFNALKKIWGLQQVLPSDAFNKLENGYIFEGDQCEFGVEVISPLGDALTKWEILSFNEKLEDPKFSWTVEKYSQLKEDKYISNTFSMGAWKWVLWLYLKGDSRADGKWLSLYLLLADSDKPKAVSHWYNYMNLGWGWNKLLSLAELRKSYLDKEDALNVEIEFEVACGDSHYQQLLSDSGRTMLHFRWRKVVVQSQLLVSAGKGRPMHERAELLSRPGGGLWNSARIVPSSFGSPLVDYYSKYHRTPNRKKLSTEEYEQLTQETARKAMAGLAACPGFGD</sequence>
<evidence type="ECO:0000259" key="1">
    <source>
        <dbReference type="PROSITE" id="PS50144"/>
    </source>
</evidence>
<feature type="domain" description="MATH" evidence="1">
    <location>
        <begin position="182"/>
        <end position="283"/>
    </location>
</feature>
<dbReference type="InParanoid" id="M4CUH9"/>
<feature type="domain" description="MATH" evidence="1">
    <location>
        <begin position="18"/>
        <end position="160"/>
    </location>
</feature>
<evidence type="ECO:0000313" key="3">
    <source>
        <dbReference type="Proteomes" id="UP000011750"/>
    </source>
</evidence>
<reference evidence="2 3" key="1">
    <citation type="journal article" date="2011" name="Nat. Genet.">
        <title>The genome of the mesopolyploid crop species Brassica rapa.</title>
        <authorList>
            <consortium name="Brassica rapa Genome Sequencing Project Consortium"/>
            <person name="Wang X."/>
            <person name="Wang H."/>
            <person name="Wang J."/>
            <person name="Sun R."/>
            <person name="Wu J."/>
            <person name="Liu S."/>
            <person name="Bai Y."/>
            <person name="Mun J.H."/>
            <person name="Bancroft I."/>
            <person name="Cheng F."/>
            <person name="Huang S."/>
            <person name="Li X."/>
            <person name="Hua W."/>
            <person name="Wang J."/>
            <person name="Wang X."/>
            <person name="Freeling M."/>
            <person name="Pires J.C."/>
            <person name="Paterson A.H."/>
            <person name="Chalhoub B."/>
            <person name="Wang B."/>
            <person name="Hayward A."/>
            <person name="Sharpe A.G."/>
            <person name="Park B.S."/>
            <person name="Weisshaar B."/>
            <person name="Liu B."/>
            <person name="Li B."/>
            <person name="Liu B."/>
            <person name="Tong C."/>
            <person name="Song C."/>
            <person name="Duran C."/>
            <person name="Peng C."/>
            <person name="Geng C."/>
            <person name="Koh C."/>
            <person name="Lin C."/>
            <person name="Edwards D."/>
            <person name="Mu D."/>
            <person name="Shen D."/>
            <person name="Soumpourou E."/>
            <person name="Li F."/>
            <person name="Fraser F."/>
            <person name="Conant G."/>
            <person name="Lassalle G."/>
            <person name="King G.J."/>
            <person name="Bonnema G."/>
            <person name="Tang H."/>
            <person name="Wang H."/>
            <person name="Belcram H."/>
            <person name="Zhou H."/>
            <person name="Hirakawa H."/>
            <person name="Abe H."/>
            <person name="Guo H."/>
            <person name="Wang H."/>
            <person name="Jin H."/>
            <person name="Parkin I.A."/>
            <person name="Batley J."/>
            <person name="Kim J.S."/>
            <person name="Just J."/>
            <person name="Li J."/>
            <person name="Xu J."/>
            <person name="Deng J."/>
            <person name="Kim J.A."/>
            <person name="Li J."/>
            <person name="Yu J."/>
            <person name="Meng J."/>
            <person name="Wang J."/>
            <person name="Min J."/>
            <person name="Poulain J."/>
            <person name="Wang J."/>
            <person name="Hatakeyama K."/>
            <person name="Wu K."/>
            <person name="Wang L."/>
            <person name="Fang L."/>
            <person name="Trick M."/>
            <person name="Links M.G."/>
            <person name="Zhao M."/>
            <person name="Jin M."/>
            <person name="Ramchiary N."/>
            <person name="Drou N."/>
            <person name="Berkman P.J."/>
            <person name="Cai Q."/>
            <person name="Huang Q."/>
            <person name="Li R."/>
            <person name="Tabata S."/>
            <person name="Cheng S."/>
            <person name="Zhang S."/>
            <person name="Zhang S."/>
            <person name="Huang S."/>
            <person name="Sato S."/>
            <person name="Sun S."/>
            <person name="Kwon S.J."/>
            <person name="Choi S.R."/>
            <person name="Lee T.H."/>
            <person name="Fan W."/>
            <person name="Zhao X."/>
            <person name="Tan X."/>
            <person name="Xu X."/>
            <person name="Wang Y."/>
            <person name="Qiu Y."/>
            <person name="Yin Y."/>
            <person name="Li Y."/>
            <person name="Du Y."/>
            <person name="Liao Y."/>
            <person name="Lim Y."/>
            <person name="Narusaka Y."/>
            <person name="Wang Y."/>
            <person name="Wang Z."/>
            <person name="Li Z."/>
            <person name="Wang Z."/>
            <person name="Xiong Z."/>
            <person name="Zhang Z."/>
        </authorList>
    </citation>
    <scope>NUCLEOTIDE SEQUENCE [LARGE SCALE GENOMIC DNA]</scope>
    <source>
        <strain evidence="2 3">cv. Chiifu-401-42</strain>
    </source>
</reference>
<reference evidence="2 3" key="2">
    <citation type="journal article" date="2018" name="Hortic Res">
        <title>Improved Brassica rapa reference genome by single-molecule sequencing and chromosome conformation capture technologies.</title>
        <authorList>
            <person name="Zhang L."/>
            <person name="Cai X."/>
            <person name="Wu J."/>
            <person name="Liu M."/>
            <person name="Grob S."/>
            <person name="Cheng F."/>
            <person name="Liang J."/>
            <person name="Cai C."/>
            <person name="Liu Z."/>
            <person name="Liu B."/>
            <person name="Wang F."/>
            <person name="Li S."/>
            <person name="Liu F."/>
            <person name="Li X."/>
            <person name="Cheng L."/>
            <person name="Yang W."/>
            <person name="Li M.H."/>
            <person name="Grossniklaus U."/>
            <person name="Zheng H."/>
            <person name="Wang X."/>
        </authorList>
    </citation>
    <scope>NUCLEOTIDE SEQUENCE [LARGE SCALE GENOMIC DNA]</scope>
    <source>
        <strain evidence="2 3">cv. Chiifu-401-42</strain>
    </source>
</reference>
<dbReference type="CDD" id="cd00121">
    <property type="entry name" value="MATH"/>
    <property type="match status" value="2"/>
</dbReference>
<dbReference type="STRING" id="51351.M4CUH9"/>
<proteinExistence type="predicted"/>
<evidence type="ECO:0000313" key="2">
    <source>
        <dbReference type="EnsemblPlants" id="Bra007874.1-P"/>
    </source>
</evidence>
<dbReference type="Pfam" id="PF22486">
    <property type="entry name" value="MATH_2"/>
    <property type="match status" value="2"/>
</dbReference>
<dbReference type="Proteomes" id="UP000011750">
    <property type="component" value="Chromosome A02"/>
</dbReference>
<organism evidence="2 3">
    <name type="scientific">Brassica campestris</name>
    <name type="common">Field mustard</name>
    <dbReference type="NCBI Taxonomy" id="3711"/>
    <lineage>
        <taxon>Eukaryota</taxon>
        <taxon>Viridiplantae</taxon>
        <taxon>Streptophyta</taxon>
        <taxon>Embryophyta</taxon>
        <taxon>Tracheophyta</taxon>
        <taxon>Spermatophyta</taxon>
        <taxon>Magnoliopsida</taxon>
        <taxon>eudicotyledons</taxon>
        <taxon>Gunneridae</taxon>
        <taxon>Pentapetalae</taxon>
        <taxon>rosids</taxon>
        <taxon>malvids</taxon>
        <taxon>Brassicales</taxon>
        <taxon>Brassicaceae</taxon>
        <taxon>Brassiceae</taxon>
        <taxon>Brassica</taxon>
    </lineage>
</organism>
<dbReference type="PANTHER" id="PTHR46162">
    <property type="entry name" value="TRAF-LIKE FAMILY PROTEIN"/>
    <property type="match status" value="1"/>
</dbReference>
<accession>M4CUH9</accession>
<dbReference type="HOGENOM" id="CLU_689569_0_0_1"/>
<keyword evidence="3" id="KW-1185">Reference proteome</keyword>
<dbReference type="Pfam" id="PF00917">
    <property type="entry name" value="MATH"/>
    <property type="match status" value="1"/>
</dbReference>
<dbReference type="AlphaFoldDB" id="M4CUH9"/>
<dbReference type="InterPro" id="IPR002083">
    <property type="entry name" value="MATH/TRAF_dom"/>
</dbReference>
<dbReference type="EnsemblPlants" id="Bra007874.1">
    <property type="protein sequence ID" value="Bra007874.1-P"/>
    <property type="gene ID" value="Bra007874"/>
</dbReference>
<dbReference type="eggNOG" id="KOG1987">
    <property type="taxonomic scope" value="Eukaryota"/>
</dbReference>
<dbReference type="Gramene" id="Bra007874.1">
    <property type="protein sequence ID" value="Bra007874.1-P"/>
    <property type="gene ID" value="Bra007874"/>
</dbReference>
<dbReference type="Gene3D" id="2.60.210.10">
    <property type="entry name" value="Apoptosis, Tumor Necrosis Factor Receptor Associated Protein 2, Chain A"/>
    <property type="match status" value="2"/>
</dbReference>
<dbReference type="PROSITE" id="PS50144">
    <property type="entry name" value="MATH"/>
    <property type="match status" value="2"/>
</dbReference>
<name>M4CUH9_BRACM</name>
<reference evidence="2" key="3">
    <citation type="submission" date="2023-03" db="UniProtKB">
        <authorList>
            <consortium name="EnsemblPlants"/>
        </authorList>
    </citation>
    <scope>IDENTIFICATION</scope>
    <source>
        <strain evidence="2">cv. Chiifu-401-42</strain>
    </source>
</reference>
<dbReference type="PANTHER" id="PTHR46162:SF35">
    <property type="entry name" value="MATH DOMAIN-CONTAINING PROTEIN"/>
    <property type="match status" value="1"/>
</dbReference>
<dbReference type="InterPro" id="IPR008974">
    <property type="entry name" value="TRAF-like"/>
</dbReference>